<feature type="domain" description="J" evidence="2">
    <location>
        <begin position="9"/>
        <end position="118"/>
    </location>
</feature>
<dbReference type="PRINTS" id="PR00625">
    <property type="entry name" value="JDOMAIN"/>
</dbReference>
<evidence type="ECO:0000259" key="2">
    <source>
        <dbReference type="PROSITE" id="PS50076"/>
    </source>
</evidence>
<protein>
    <recommendedName>
        <fullName evidence="2">J domain-containing protein</fullName>
    </recommendedName>
</protein>
<comment type="caution">
    <text evidence="3">The sequence shown here is derived from an EMBL/GenBank/DDBJ whole genome shotgun (WGS) entry which is preliminary data.</text>
</comment>
<sequence length="208" mass="24268">MECSQGSPSYYSVLGIRTDSSIEEIRRAYRKLAMVFFLSLSRCLPLFTTFLLNFFRFCLALGEGLVNVYRWLASKWHPDKWTRTPSVLGEAKRKFQQIQEAYSVLSDQRKRTVYDAGLYNPDEEEDEGFSDFLQEMISLMANVKREGKIYTREELQSMLMEMVRDFESPQLFCGASIFDNSRSMKRGRWETNSMVDRGSRLHVYGTSS</sequence>
<evidence type="ECO:0000256" key="1">
    <source>
        <dbReference type="SAM" id="Phobius"/>
    </source>
</evidence>
<dbReference type="InterPro" id="IPR018253">
    <property type="entry name" value="DnaJ_domain_CS"/>
</dbReference>
<dbReference type="SUPFAM" id="SSF46565">
    <property type="entry name" value="Chaperone J-domain"/>
    <property type="match status" value="2"/>
</dbReference>
<dbReference type="PROSITE" id="PS00636">
    <property type="entry name" value="DNAJ_1"/>
    <property type="match status" value="1"/>
</dbReference>
<dbReference type="PROSITE" id="PS50076">
    <property type="entry name" value="DNAJ_2"/>
    <property type="match status" value="1"/>
</dbReference>
<dbReference type="EMBL" id="QGNW01002582">
    <property type="protein sequence ID" value="RVW16982.1"/>
    <property type="molecule type" value="Genomic_DNA"/>
</dbReference>
<evidence type="ECO:0000313" key="4">
    <source>
        <dbReference type="Proteomes" id="UP000288805"/>
    </source>
</evidence>
<gene>
    <name evidence="3" type="ORF">CK203_070650</name>
</gene>
<reference evidence="3 4" key="1">
    <citation type="journal article" date="2018" name="PLoS Genet.">
        <title>Population sequencing reveals clonal diversity and ancestral inbreeding in the grapevine cultivar Chardonnay.</title>
        <authorList>
            <person name="Roach M.J."/>
            <person name="Johnson D.L."/>
            <person name="Bohlmann J."/>
            <person name="van Vuuren H.J."/>
            <person name="Jones S.J."/>
            <person name="Pretorius I.S."/>
            <person name="Schmidt S.A."/>
            <person name="Borneman A.R."/>
        </authorList>
    </citation>
    <scope>NUCLEOTIDE SEQUENCE [LARGE SCALE GENOMIC DNA]</scope>
    <source>
        <strain evidence="4">cv. Chardonnay</strain>
        <tissue evidence="3">Leaf</tissue>
    </source>
</reference>
<name>A0A438C168_VITVI</name>
<keyword evidence="1" id="KW-0812">Transmembrane</keyword>
<dbReference type="InterPro" id="IPR036869">
    <property type="entry name" value="J_dom_sf"/>
</dbReference>
<dbReference type="Gene3D" id="1.10.287.110">
    <property type="entry name" value="DnaJ domain"/>
    <property type="match status" value="2"/>
</dbReference>
<dbReference type="AlphaFoldDB" id="A0A438C168"/>
<dbReference type="Pfam" id="PF00226">
    <property type="entry name" value="DnaJ"/>
    <property type="match status" value="1"/>
</dbReference>
<keyword evidence="1" id="KW-1133">Transmembrane helix</keyword>
<feature type="transmembrane region" description="Helical" evidence="1">
    <location>
        <begin position="32"/>
        <end position="55"/>
    </location>
</feature>
<dbReference type="Proteomes" id="UP000288805">
    <property type="component" value="Unassembled WGS sequence"/>
</dbReference>
<keyword evidence="1" id="KW-0472">Membrane</keyword>
<dbReference type="PANTHER" id="PTHR44743:SF10">
    <property type="entry name" value="J DOMAIN-CONTAINING PROTEIN"/>
    <property type="match status" value="1"/>
</dbReference>
<organism evidence="3 4">
    <name type="scientific">Vitis vinifera</name>
    <name type="common">Grape</name>
    <dbReference type="NCBI Taxonomy" id="29760"/>
    <lineage>
        <taxon>Eukaryota</taxon>
        <taxon>Viridiplantae</taxon>
        <taxon>Streptophyta</taxon>
        <taxon>Embryophyta</taxon>
        <taxon>Tracheophyta</taxon>
        <taxon>Spermatophyta</taxon>
        <taxon>Magnoliopsida</taxon>
        <taxon>eudicotyledons</taxon>
        <taxon>Gunneridae</taxon>
        <taxon>Pentapetalae</taxon>
        <taxon>rosids</taxon>
        <taxon>Vitales</taxon>
        <taxon>Vitaceae</taxon>
        <taxon>Viteae</taxon>
        <taxon>Vitis</taxon>
    </lineage>
</organism>
<dbReference type="SMART" id="SM00271">
    <property type="entry name" value="DnaJ"/>
    <property type="match status" value="1"/>
</dbReference>
<proteinExistence type="predicted"/>
<dbReference type="PANTHER" id="PTHR44743">
    <property type="entry name" value="PUTATIVE, EXPRESSED-RELATED"/>
    <property type="match status" value="1"/>
</dbReference>
<evidence type="ECO:0000313" key="3">
    <source>
        <dbReference type="EMBL" id="RVW16982.1"/>
    </source>
</evidence>
<accession>A0A438C168</accession>
<dbReference type="CDD" id="cd06257">
    <property type="entry name" value="DnaJ"/>
    <property type="match status" value="1"/>
</dbReference>
<dbReference type="InterPro" id="IPR001623">
    <property type="entry name" value="DnaJ_domain"/>
</dbReference>